<evidence type="ECO:0000313" key="2">
    <source>
        <dbReference type="Proteomes" id="UP000178129"/>
    </source>
</evidence>
<keyword evidence="2" id="KW-1185">Reference proteome</keyword>
<comment type="caution">
    <text evidence="1">The sequence shown here is derived from an EMBL/GenBank/DDBJ whole genome shotgun (WGS) entry which is preliminary data.</text>
</comment>
<organism evidence="1 2">
    <name type="scientific">Rhynchosporium graminicola</name>
    <dbReference type="NCBI Taxonomy" id="2792576"/>
    <lineage>
        <taxon>Eukaryota</taxon>
        <taxon>Fungi</taxon>
        <taxon>Dikarya</taxon>
        <taxon>Ascomycota</taxon>
        <taxon>Pezizomycotina</taxon>
        <taxon>Leotiomycetes</taxon>
        <taxon>Helotiales</taxon>
        <taxon>Ploettnerulaceae</taxon>
        <taxon>Rhynchosporium</taxon>
    </lineage>
</organism>
<evidence type="ECO:0000313" key="1">
    <source>
        <dbReference type="EMBL" id="CZT12167.1"/>
    </source>
</evidence>
<protein>
    <submittedName>
        <fullName evidence="1">Uncharacterized protein</fullName>
    </submittedName>
</protein>
<name>A0A1E1LNT4_9HELO</name>
<dbReference type="InParanoid" id="A0A1E1LNT4"/>
<accession>A0A1E1LNT4</accession>
<proteinExistence type="predicted"/>
<dbReference type="AlphaFoldDB" id="A0A1E1LNT4"/>
<dbReference type="Proteomes" id="UP000178129">
    <property type="component" value="Unassembled WGS sequence"/>
</dbReference>
<gene>
    <name evidence="1" type="ORF">RCO7_02278</name>
</gene>
<dbReference type="EMBL" id="FJUW01000069">
    <property type="protein sequence ID" value="CZT12167.1"/>
    <property type="molecule type" value="Genomic_DNA"/>
</dbReference>
<reference evidence="2" key="1">
    <citation type="submission" date="2016-03" db="EMBL/GenBank/DDBJ databases">
        <authorList>
            <person name="Ploux O."/>
        </authorList>
    </citation>
    <scope>NUCLEOTIDE SEQUENCE [LARGE SCALE GENOMIC DNA]</scope>
    <source>
        <strain evidence="2">UK7</strain>
    </source>
</reference>
<sequence length="408" mass="45263">MAEPPHTHSPDDWELEGMSFDFASHAWVRADAEFDLVRDVSDDHLIGLQFNAVNSAPVPVYNYLDSPGLPSNFPTRLAEEIARINARMIDLRENLHRRWFLDGMIDARVSNMRPAVTNAEARSAPVGRATASTAAFGSFFQRAAYRPRSQLLSPVLSPIISEGSIPEELPAVEGATRSSATAGNQERRFSNSVLELPRSLRADNNLIGTEVGGNNDTFFSQDVLEFMAARRANTGIFRLPPSIDLADGDDDDNYEYYDGDDADGFEEEYDEIEDTFLDQEQHNNSYQPASVPQSSESGQPSTECIYQQFGAGPPLRLYDILFDEQLAVIAADPDLENRSMATDLAFLFTEAEIPHMSEYRYRLLPDGSVGVSAPMSALPRYSRSNNSRARFFLTARPGGGVMPRQSDL</sequence>